<dbReference type="Proteomes" id="UP000063229">
    <property type="component" value="Chromosome"/>
</dbReference>
<dbReference type="AlphaFoldDB" id="A0A0X1T3Y5"/>
<dbReference type="EMBL" id="CP014135">
    <property type="protein sequence ID" value="AMB86662.1"/>
    <property type="molecule type" value="Genomic_DNA"/>
</dbReference>
<dbReference type="KEGG" id="pagb:AWM79_15655"/>
<reference evidence="1 2" key="1">
    <citation type="submission" date="2016-01" db="EMBL/GenBank/DDBJ databases">
        <authorList>
            <person name="McClelland M."/>
            <person name="Jain A."/>
            <person name="Saraogi P."/>
            <person name="Mendelson R."/>
            <person name="Westerman R."/>
            <person name="SanMiguel P."/>
            <person name="Csonka L."/>
        </authorList>
    </citation>
    <scope>NUCLEOTIDE SEQUENCE [LARGE SCALE GENOMIC DNA]</scope>
    <source>
        <strain evidence="1 2">NCPPB 2472</strain>
    </source>
</reference>
<name>A0A0X1T3Y5_PSEAA</name>
<dbReference type="STRING" id="46677.AWM79_15655"/>
<gene>
    <name evidence="1" type="ORF">AWM79_15655</name>
</gene>
<proteinExistence type="predicted"/>
<keyword evidence="2" id="KW-1185">Reference proteome</keyword>
<accession>A0A0X1T3Y5</accession>
<evidence type="ECO:0000313" key="2">
    <source>
        <dbReference type="Proteomes" id="UP000063229"/>
    </source>
</evidence>
<evidence type="ECO:0000313" key="1">
    <source>
        <dbReference type="EMBL" id="AMB86662.1"/>
    </source>
</evidence>
<dbReference type="RefSeq" id="WP_060783214.1">
    <property type="nucleotide sequence ID" value="NZ_CP014135.1"/>
</dbReference>
<protein>
    <submittedName>
        <fullName evidence="1">Uncharacterized protein</fullName>
    </submittedName>
</protein>
<sequence>MNIRNELAKLRQRANAAASEDVVREISDIMDELSANAEPGGATRQQLSLEEIFDEFTDHQEP</sequence>
<organism evidence="1 2">
    <name type="scientific">Pseudomonas agarici</name>
    <dbReference type="NCBI Taxonomy" id="46677"/>
    <lineage>
        <taxon>Bacteria</taxon>
        <taxon>Pseudomonadati</taxon>
        <taxon>Pseudomonadota</taxon>
        <taxon>Gammaproteobacteria</taxon>
        <taxon>Pseudomonadales</taxon>
        <taxon>Pseudomonadaceae</taxon>
        <taxon>Pseudomonas</taxon>
    </lineage>
</organism>